<feature type="compositionally biased region" description="Polar residues" evidence="1">
    <location>
        <begin position="647"/>
        <end position="658"/>
    </location>
</feature>
<feature type="region of interest" description="Disordered" evidence="1">
    <location>
        <begin position="520"/>
        <end position="545"/>
    </location>
</feature>
<name>M7YL50_TRIUA</name>
<gene>
    <name evidence="2" type="ORF">TRIUR3_18526</name>
</gene>
<protein>
    <submittedName>
        <fullName evidence="2">Uncharacterized protein</fullName>
    </submittedName>
</protein>
<feature type="compositionally biased region" description="Polar residues" evidence="1">
    <location>
        <begin position="520"/>
        <end position="531"/>
    </location>
</feature>
<dbReference type="PANTHER" id="PTHR37722">
    <property type="entry name" value="OS01G0167700 PROTEIN"/>
    <property type="match status" value="1"/>
</dbReference>
<feature type="region of interest" description="Disordered" evidence="1">
    <location>
        <begin position="218"/>
        <end position="237"/>
    </location>
</feature>
<feature type="region of interest" description="Disordered" evidence="1">
    <location>
        <begin position="647"/>
        <end position="669"/>
    </location>
</feature>
<dbReference type="PANTHER" id="PTHR37722:SF2">
    <property type="entry name" value="OS01G0167700 PROTEIN"/>
    <property type="match status" value="1"/>
</dbReference>
<organism evidence="2">
    <name type="scientific">Triticum urartu</name>
    <name type="common">Red wild einkorn</name>
    <name type="synonym">Crithodium urartu</name>
    <dbReference type="NCBI Taxonomy" id="4572"/>
    <lineage>
        <taxon>Eukaryota</taxon>
        <taxon>Viridiplantae</taxon>
        <taxon>Streptophyta</taxon>
        <taxon>Embryophyta</taxon>
        <taxon>Tracheophyta</taxon>
        <taxon>Spermatophyta</taxon>
        <taxon>Magnoliopsida</taxon>
        <taxon>Liliopsida</taxon>
        <taxon>Poales</taxon>
        <taxon>Poaceae</taxon>
        <taxon>BOP clade</taxon>
        <taxon>Pooideae</taxon>
        <taxon>Triticodae</taxon>
        <taxon>Triticeae</taxon>
        <taxon>Triticinae</taxon>
        <taxon>Triticum</taxon>
    </lineage>
</organism>
<evidence type="ECO:0000313" key="2">
    <source>
        <dbReference type="EMBL" id="EMS47596.1"/>
    </source>
</evidence>
<dbReference type="OMA" id="PACESHV"/>
<feature type="compositionally biased region" description="Basic and acidic residues" evidence="1">
    <location>
        <begin position="703"/>
        <end position="721"/>
    </location>
</feature>
<feature type="region of interest" description="Disordered" evidence="1">
    <location>
        <begin position="1"/>
        <end position="35"/>
    </location>
</feature>
<feature type="region of interest" description="Disordered" evidence="1">
    <location>
        <begin position="143"/>
        <end position="162"/>
    </location>
</feature>
<feature type="region of interest" description="Disordered" evidence="1">
    <location>
        <begin position="702"/>
        <end position="737"/>
    </location>
</feature>
<evidence type="ECO:0000256" key="1">
    <source>
        <dbReference type="SAM" id="MobiDB-lite"/>
    </source>
</evidence>
<reference evidence="2" key="1">
    <citation type="journal article" date="2013" name="Nature">
        <title>Draft genome of the wheat A-genome progenitor Triticum urartu.</title>
        <authorList>
            <person name="Ling H.Q."/>
            <person name="Zhao S."/>
            <person name="Liu D."/>
            <person name="Wang J."/>
            <person name="Sun H."/>
            <person name="Zhang C."/>
            <person name="Fan H."/>
            <person name="Li D."/>
            <person name="Dong L."/>
            <person name="Tao Y."/>
            <person name="Gao C."/>
            <person name="Wu H."/>
            <person name="Li Y."/>
            <person name="Cui Y."/>
            <person name="Guo X."/>
            <person name="Zheng S."/>
            <person name="Wang B."/>
            <person name="Yu K."/>
            <person name="Liang Q."/>
            <person name="Yang W."/>
            <person name="Lou X."/>
            <person name="Chen J."/>
            <person name="Feng M."/>
            <person name="Jian J."/>
            <person name="Zhang X."/>
            <person name="Luo G."/>
            <person name="Jiang Y."/>
            <person name="Liu J."/>
            <person name="Wang Z."/>
            <person name="Sha Y."/>
            <person name="Zhang B."/>
            <person name="Wu H."/>
            <person name="Tang D."/>
            <person name="Shen Q."/>
            <person name="Xue P."/>
            <person name="Zou S."/>
            <person name="Wang X."/>
            <person name="Liu X."/>
            <person name="Wang F."/>
            <person name="Yang Y."/>
            <person name="An X."/>
            <person name="Dong Z."/>
            <person name="Zhang K."/>
            <person name="Zhang X."/>
            <person name="Luo M.C."/>
            <person name="Dvorak J."/>
            <person name="Tong Y."/>
            <person name="Wang J."/>
            <person name="Yang H."/>
            <person name="Li Z."/>
            <person name="Wang D."/>
            <person name="Zhang A."/>
            <person name="Wang J."/>
        </authorList>
    </citation>
    <scope>NUCLEOTIDE SEQUENCE</scope>
</reference>
<dbReference type="EMBL" id="KD258392">
    <property type="protein sequence ID" value="EMS47596.1"/>
    <property type="molecule type" value="Genomic_DNA"/>
</dbReference>
<proteinExistence type="predicted"/>
<sequence>MVGRQRQYFEQKKRQQQTAGLQNQDGVDGAGGQAVGDQAPRSLDILSLNNLAAPVNHRNGPEIFEVNLLHIMFSVVDPAALLAQCQRIWSSSVLPNLDNANFSASPLEALKKITSSYNIDPKETSSQRRLSSPVGHQDVAAAVNPHEDPLAHPSNNYGAKKRNQNVDLNSGEISLIDLVRYEGSKDKSTAQPACESHVSFSVKGLGHVKMETPLQSPRFTKRTLPLPPKASRYTQNKSRRSIPFDTTKGLDSLMYGISMMRERSTSNKMGSLVDESSYVRRANCYNSNDNLYRGDEDMFCNPQAPKGWQYDHFPTPRAEHFDTVDYGFKERYSPERRNSTRTSIRFETSGHDLFSDQSLLDDDNDMLQFDWERQPSSKKIHSTNITFGPSAWSSDMVDDDSEKRKSPLSEESSSCAAAVKDISSNKPTLSVKCTEKNMNEKDDFHTSLDKFDIPNIDAHLDEMSVFRDEEEYHKRAIDRKNLEADYWPDKAMDQQRTQEPSCRLSLQEKFADWGSCTSHLKGSTRRNNPPSCTVMREDTPFDSIPDMDGFQTVGSTEWRPTSKVRPVFHRPGSAYDEIHWQNPVSDIFGNKTEFSDPFRATDLPSNIDMCTFLGQKADKKKEDNFDSLKKSNADIFHSVSSVNETVVGQHTTCSQQSGKDSRRQGFDPGIDFQESRLHSFWEDGHVSDDTFQGDTELGSLLARKNDEKNKCGTERLEKPETKTSTQRSKSSGDFRNEMSEAETCSDGSEVTNYPGVQNGISAAATQLPANLCLEEASRGMFQIHAQVDCVKTIESPCVDFEAPLHVRNIIHDVGDHTKANPMFQSPFMAEKVGIEKKVISGVSPSNSDVQFEVMLEHRVLRRFCVQKIVVETPMKDKLDKVTHFRTMEDGTVLRRSV</sequence>
<feature type="region of interest" description="Disordered" evidence="1">
    <location>
        <begin position="391"/>
        <end position="418"/>
    </location>
</feature>
<dbReference type="eggNOG" id="KOG4197">
    <property type="taxonomic scope" value="Eukaryota"/>
</dbReference>
<dbReference type="AlphaFoldDB" id="M7YL50"/>
<accession>M7YL50</accession>